<dbReference type="RefSeq" id="WP_244918017.1">
    <property type="nucleotide sequence ID" value="NZ_LAHD01000048.1"/>
</dbReference>
<organism evidence="2 3">
    <name type="scientific">Nostoc linckia z8</name>
    <dbReference type="NCBI Taxonomy" id="1628746"/>
    <lineage>
        <taxon>Bacteria</taxon>
        <taxon>Bacillati</taxon>
        <taxon>Cyanobacteriota</taxon>
        <taxon>Cyanophyceae</taxon>
        <taxon>Nostocales</taxon>
        <taxon>Nostocaceae</taxon>
        <taxon>Nostoc</taxon>
    </lineage>
</organism>
<feature type="domain" description="NACHT conflict system C-terminal helical" evidence="1">
    <location>
        <begin position="121"/>
        <end position="215"/>
    </location>
</feature>
<dbReference type="GeneID" id="71769173"/>
<dbReference type="EMBL" id="LAHD01000048">
    <property type="protein sequence ID" value="PHK02767.1"/>
    <property type="molecule type" value="Genomic_DNA"/>
</dbReference>
<comment type="caution">
    <text evidence="2">The sequence shown here is derived from an EMBL/GenBank/DDBJ whole genome shotgun (WGS) entry which is preliminary data.</text>
</comment>
<dbReference type="Pfam" id="PF22727">
    <property type="entry name" value="NCH2"/>
    <property type="match status" value="1"/>
</dbReference>
<dbReference type="Proteomes" id="UP000222310">
    <property type="component" value="Unassembled WGS sequence"/>
</dbReference>
<protein>
    <recommendedName>
        <fullName evidence="1">NACHT conflict system C-terminal helical domain-containing protein</fullName>
    </recommendedName>
</protein>
<name>A0A9Q6EKS6_NOSLI</name>
<gene>
    <name evidence="2" type="ORF">VF08_17725</name>
</gene>
<sequence length="226" mass="26241">MGNDRKLQHFLTWLHQKSSSVSTRHKAVAVRAFYLVCVERSLYHSHCASIYTSGYNLEYALVGNITFGSDLALDEFLYSTIACFNDLDFAFEYNLKDALDYAHAFAIAFNEAIELVIAPKLKQALQKLKTQLPDIDINIEKFREWWQTKGQVWGKQLRYFLIKYRNIGYDWEFNEEQKELLQTYYDVNKLLVDCINSATDVTPAVRQKIEDTLLLAIADIEKVNNS</sequence>
<evidence type="ECO:0000313" key="2">
    <source>
        <dbReference type="EMBL" id="PHK02767.1"/>
    </source>
</evidence>
<evidence type="ECO:0000313" key="3">
    <source>
        <dbReference type="Proteomes" id="UP000222310"/>
    </source>
</evidence>
<dbReference type="InterPro" id="IPR054501">
    <property type="entry name" value="NCH2"/>
</dbReference>
<evidence type="ECO:0000259" key="1">
    <source>
        <dbReference type="Pfam" id="PF22727"/>
    </source>
</evidence>
<dbReference type="AlphaFoldDB" id="A0A9Q6EKS6"/>
<proteinExistence type="predicted"/>
<reference evidence="2 3" key="1">
    <citation type="submission" date="2015-02" db="EMBL/GenBank/DDBJ databases">
        <title>Nostoc linckia genome annotation.</title>
        <authorList>
            <person name="Zhou Z."/>
        </authorList>
    </citation>
    <scope>NUCLEOTIDE SEQUENCE [LARGE SCALE GENOMIC DNA]</scope>
    <source>
        <strain evidence="3">z8</strain>
    </source>
</reference>
<accession>A0A9Q6EKS6</accession>